<comment type="caution">
    <text evidence="3">The sequence shown here is derived from an EMBL/GenBank/DDBJ whole genome shotgun (WGS) entry which is preliminary data.</text>
</comment>
<feature type="compositionally biased region" description="Low complexity" evidence="2">
    <location>
        <begin position="175"/>
        <end position="193"/>
    </location>
</feature>
<evidence type="ECO:0000313" key="4">
    <source>
        <dbReference type="Proteomes" id="UP001165063"/>
    </source>
</evidence>
<keyword evidence="4" id="KW-1185">Reference proteome</keyword>
<feature type="region of interest" description="Disordered" evidence="2">
    <location>
        <begin position="1"/>
        <end position="71"/>
    </location>
</feature>
<feature type="compositionally biased region" description="Low complexity" evidence="2">
    <location>
        <begin position="46"/>
        <end position="70"/>
    </location>
</feature>
<feature type="region of interest" description="Disordered" evidence="2">
    <location>
        <begin position="312"/>
        <end position="338"/>
    </location>
</feature>
<sequence>MEVSDGDISDSHGDFLSAPSAVSDSSYTSANGSANGSESDSGSDVHVPAPAPRSSSHVSSSLPLSSSSSSCNSGCDYCYDSNFNGGPSHLQSIDTRASLYAKTTRPSTEHVSNSATSFGIQPESPSFDTLASMYSKLSHAAKSKSKSKAKFKEYKAKAKADGDGYDCVALTGVRSPSHSSASPSKTGNSSQFSTPPPRPPPPPFSLSSLSSPPDSTPVPPLSSKFTKGTSEPETIPEDFELFADLINRESTPYGSNDDTCLSPAQEYHLKMQRQQLELQLLQRQKQKLIEQQQQIDQKLQISNWNLCQSQPSTSIDTQTLQPQQQSQQSQPEKQRPQSTITAYEPLNLVANDPLPLPPYTQKKGKIRDSDRPAVQLYNEQLKDGKIKYSCEYYSAYVYDIGDSFDTVFYNRGFATGGRIGVENWFGYGKDADGGSIGFKV</sequence>
<feature type="compositionally biased region" description="Polar residues" evidence="2">
    <location>
        <begin position="104"/>
        <end position="122"/>
    </location>
</feature>
<organism evidence="3 4">
    <name type="scientific">Ambrosiozyma monospora</name>
    <name type="common">Yeast</name>
    <name type="synonym">Endomycopsis monosporus</name>
    <dbReference type="NCBI Taxonomy" id="43982"/>
    <lineage>
        <taxon>Eukaryota</taxon>
        <taxon>Fungi</taxon>
        <taxon>Dikarya</taxon>
        <taxon>Ascomycota</taxon>
        <taxon>Saccharomycotina</taxon>
        <taxon>Pichiomycetes</taxon>
        <taxon>Pichiales</taxon>
        <taxon>Pichiaceae</taxon>
        <taxon>Ambrosiozyma</taxon>
    </lineage>
</organism>
<evidence type="ECO:0000256" key="1">
    <source>
        <dbReference type="SAM" id="Coils"/>
    </source>
</evidence>
<keyword evidence="1" id="KW-0175">Coiled coil</keyword>
<dbReference type="EMBL" id="BSXU01007084">
    <property type="protein sequence ID" value="GMG56219.1"/>
    <property type="molecule type" value="Genomic_DNA"/>
</dbReference>
<evidence type="ECO:0000256" key="2">
    <source>
        <dbReference type="SAM" id="MobiDB-lite"/>
    </source>
</evidence>
<evidence type="ECO:0000313" key="3">
    <source>
        <dbReference type="EMBL" id="GMG56219.1"/>
    </source>
</evidence>
<reference evidence="3" key="1">
    <citation type="submission" date="2023-04" db="EMBL/GenBank/DDBJ databases">
        <title>Ambrosiozyma monospora NBRC 1965.</title>
        <authorList>
            <person name="Ichikawa N."/>
            <person name="Sato H."/>
            <person name="Tonouchi N."/>
        </authorList>
    </citation>
    <scope>NUCLEOTIDE SEQUENCE</scope>
    <source>
        <strain evidence="3">NBRC 1965</strain>
    </source>
</reference>
<feature type="compositionally biased region" description="Low complexity" evidence="2">
    <location>
        <begin position="318"/>
        <end position="331"/>
    </location>
</feature>
<protein>
    <submittedName>
        <fullName evidence="3">Unnamed protein product</fullName>
    </submittedName>
</protein>
<feature type="region of interest" description="Disordered" evidence="2">
    <location>
        <begin position="167"/>
        <end position="236"/>
    </location>
</feature>
<feature type="coiled-coil region" evidence="1">
    <location>
        <begin position="264"/>
        <end position="301"/>
    </location>
</feature>
<gene>
    <name evidence="3" type="ORF">Amon01_000828600</name>
</gene>
<dbReference type="Proteomes" id="UP001165063">
    <property type="component" value="Unassembled WGS sequence"/>
</dbReference>
<accession>A0A9W6Z859</accession>
<name>A0A9W6Z859_AMBMO</name>
<feature type="region of interest" description="Disordered" evidence="2">
    <location>
        <begin position="101"/>
        <end position="122"/>
    </location>
</feature>
<feature type="compositionally biased region" description="Pro residues" evidence="2">
    <location>
        <begin position="194"/>
        <end position="204"/>
    </location>
</feature>
<feature type="compositionally biased region" description="Polar residues" evidence="2">
    <location>
        <begin position="20"/>
        <end position="42"/>
    </location>
</feature>
<proteinExistence type="predicted"/>
<dbReference type="AlphaFoldDB" id="A0A9W6Z859"/>